<comment type="caution">
    <text evidence="1">The sequence shown here is derived from an EMBL/GenBank/DDBJ whole genome shotgun (WGS) entry which is preliminary data.</text>
</comment>
<organism evidence="1 2">
    <name type="scientific">Petrotoga halophila DSM 16923</name>
    <dbReference type="NCBI Taxonomy" id="1122953"/>
    <lineage>
        <taxon>Bacteria</taxon>
        <taxon>Thermotogati</taxon>
        <taxon>Thermotogota</taxon>
        <taxon>Thermotogae</taxon>
        <taxon>Petrotogales</taxon>
        <taxon>Petrotogaceae</taxon>
        <taxon>Petrotoga</taxon>
    </lineage>
</organism>
<keyword evidence="2" id="KW-1185">Reference proteome</keyword>
<dbReference type="PANTHER" id="PTHR23420:SF0">
    <property type="entry name" value="ADENOSYLHOMOCYSTEINASE"/>
    <property type="match status" value="1"/>
</dbReference>
<dbReference type="GO" id="GO:0033353">
    <property type="term" value="P:S-adenosylmethionine cycle"/>
    <property type="evidence" value="ECO:0007669"/>
    <property type="project" value="TreeGrafter"/>
</dbReference>
<dbReference type="InterPro" id="IPR020082">
    <property type="entry name" value="S-Ado-L-homoCys_hydrolase_CS"/>
</dbReference>
<dbReference type="PANTHER" id="PTHR23420">
    <property type="entry name" value="ADENOSYLHOMOCYSTEINASE"/>
    <property type="match status" value="1"/>
</dbReference>
<dbReference type="Proteomes" id="UP000236950">
    <property type="component" value="Unassembled WGS sequence"/>
</dbReference>
<proteinExistence type="predicted"/>
<dbReference type="GO" id="GO:0004013">
    <property type="term" value="F:adenosylhomocysteinase activity"/>
    <property type="evidence" value="ECO:0007669"/>
    <property type="project" value="TreeGrafter"/>
</dbReference>
<gene>
    <name evidence="1" type="ORF">AA81_10105</name>
</gene>
<dbReference type="InterPro" id="IPR042172">
    <property type="entry name" value="Adenosylhomocyst_ase-like_sf"/>
</dbReference>
<dbReference type="EMBL" id="JALY01000210">
    <property type="protein sequence ID" value="POZ91711.1"/>
    <property type="molecule type" value="Genomic_DNA"/>
</dbReference>
<dbReference type="AlphaFoldDB" id="A0A2S5EF13"/>
<dbReference type="Gene3D" id="3.40.50.1480">
    <property type="entry name" value="Adenosylhomocysteinase-like"/>
    <property type="match status" value="1"/>
</dbReference>
<reference evidence="1 2" key="1">
    <citation type="submission" date="2014-01" db="EMBL/GenBank/DDBJ databases">
        <title>Comparative genomics of Petrotoga.</title>
        <authorList>
            <person name="Chow K."/>
            <person name="Charchuk R."/>
            <person name="Nesbo C.L."/>
        </authorList>
    </citation>
    <scope>NUCLEOTIDE SEQUENCE [LARGE SCALE GENOMIC DNA]</scope>
    <source>
        <strain evidence="1 2">DSM 16923</strain>
    </source>
</reference>
<dbReference type="GO" id="GO:0005829">
    <property type="term" value="C:cytosol"/>
    <property type="evidence" value="ECO:0007669"/>
    <property type="project" value="TreeGrafter"/>
</dbReference>
<dbReference type="Pfam" id="PF05221">
    <property type="entry name" value="AdoHcyase"/>
    <property type="match status" value="1"/>
</dbReference>
<name>A0A2S5EF13_9BACT</name>
<evidence type="ECO:0000313" key="2">
    <source>
        <dbReference type="Proteomes" id="UP000236950"/>
    </source>
</evidence>
<accession>A0A2S5EF13</accession>
<dbReference type="InterPro" id="IPR000043">
    <property type="entry name" value="Adenosylhomocysteinase-like"/>
</dbReference>
<dbReference type="RefSeq" id="WP_211292692.1">
    <property type="nucleotide sequence ID" value="NZ_JALY01000210.1"/>
</dbReference>
<dbReference type="PROSITE" id="PS00738">
    <property type="entry name" value="ADOHCYASE_1"/>
    <property type="match status" value="1"/>
</dbReference>
<feature type="non-terminal residue" evidence="1">
    <location>
        <position position="119"/>
    </location>
</feature>
<dbReference type="SUPFAM" id="SSF52283">
    <property type="entry name" value="Formate/glycerate dehydrogenase catalytic domain-like"/>
    <property type="match status" value="1"/>
</dbReference>
<protein>
    <submittedName>
        <fullName evidence="1">S-adenosyl-L-homocysteine hydrolase</fullName>
    </submittedName>
</protein>
<sequence>MTSLAESGKKKIEWVKKHMKVLNYLKNLYQTEKPFEGVNVAISIHLEAKTAYLGIVLHELGANVAITGSNPLSTKEDVVEALKASFLPFPSSLPFSSSFSFPPLDKILETNPNIILDDG</sequence>
<evidence type="ECO:0000313" key="1">
    <source>
        <dbReference type="EMBL" id="POZ91711.1"/>
    </source>
</evidence>
<keyword evidence="1" id="KW-0378">Hydrolase</keyword>